<dbReference type="PANTHER" id="PTHR35807">
    <property type="entry name" value="TRANSCRIPTIONAL REGULATOR REDD-RELATED"/>
    <property type="match status" value="1"/>
</dbReference>
<evidence type="ECO:0000313" key="10">
    <source>
        <dbReference type="EMBL" id="RNB92467.1"/>
    </source>
</evidence>
<dbReference type="OrthoDB" id="3190595at2"/>
<dbReference type="PROSITE" id="PS51755">
    <property type="entry name" value="OMPR_PHOB"/>
    <property type="match status" value="1"/>
</dbReference>
<dbReference type="InterPro" id="IPR005158">
    <property type="entry name" value="BTAD"/>
</dbReference>
<feature type="modified residue" description="4-aspartylphosphate" evidence="6">
    <location>
        <position position="62"/>
    </location>
</feature>
<dbReference type="GO" id="GO:0003677">
    <property type="term" value="F:DNA binding"/>
    <property type="evidence" value="ECO:0007669"/>
    <property type="project" value="UniProtKB-UniRule"/>
</dbReference>
<evidence type="ECO:0000256" key="5">
    <source>
        <dbReference type="ARBA" id="ARBA00023163"/>
    </source>
</evidence>
<keyword evidence="2" id="KW-0902">Two-component regulatory system</keyword>
<feature type="DNA-binding region" description="OmpR/PhoB-type" evidence="7">
    <location>
        <begin position="138"/>
        <end position="238"/>
    </location>
</feature>
<evidence type="ECO:0000256" key="2">
    <source>
        <dbReference type="ARBA" id="ARBA00023012"/>
    </source>
</evidence>
<dbReference type="InterPro" id="IPR051677">
    <property type="entry name" value="AfsR-DnrI-RedD_regulator"/>
</dbReference>
<dbReference type="GO" id="GO:0006355">
    <property type="term" value="P:regulation of DNA-templated transcription"/>
    <property type="evidence" value="ECO:0007669"/>
    <property type="project" value="InterPro"/>
</dbReference>
<evidence type="ECO:0000256" key="3">
    <source>
        <dbReference type="ARBA" id="ARBA00023015"/>
    </source>
</evidence>
<dbReference type="Pfam" id="PF03704">
    <property type="entry name" value="BTAD"/>
    <property type="match status" value="1"/>
</dbReference>
<dbReference type="SUPFAM" id="SSF52172">
    <property type="entry name" value="CheY-like"/>
    <property type="match status" value="1"/>
</dbReference>
<comment type="similarity">
    <text evidence="1">Belongs to the AfsR/DnrI/RedD regulatory family.</text>
</comment>
<feature type="domain" description="Response regulatory" evidence="8">
    <location>
        <begin position="10"/>
        <end position="125"/>
    </location>
</feature>
<keyword evidence="3" id="KW-0805">Transcription regulation</keyword>
<dbReference type="SMART" id="SM01043">
    <property type="entry name" value="BTAD"/>
    <property type="match status" value="1"/>
</dbReference>
<evidence type="ECO:0000313" key="11">
    <source>
        <dbReference type="Proteomes" id="UP000271031"/>
    </source>
</evidence>
<reference evidence="10 11" key="1">
    <citation type="submission" date="2018-10" db="EMBL/GenBank/DDBJ databases">
        <title>Phylogenomics of Brevibacillus.</title>
        <authorList>
            <person name="Dunlap C."/>
        </authorList>
    </citation>
    <scope>NUCLEOTIDE SEQUENCE [LARGE SCALE GENOMIC DNA]</scope>
    <source>
        <strain evidence="10 11">JCM 15716</strain>
    </source>
</reference>
<dbReference type="InterPro" id="IPR016032">
    <property type="entry name" value="Sig_transdc_resp-reg_C-effctor"/>
</dbReference>
<dbReference type="PROSITE" id="PS50110">
    <property type="entry name" value="RESPONSE_REGULATORY"/>
    <property type="match status" value="1"/>
</dbReference>
<dbReference type="Proteomes" id="UP000271031">
    <property type="component" value="Unassembled WGS sequence"/>
</dbReference>
<keyword evidence="5" id="KW-0804">Transcription</keyword>
<dbReference type="InterPro" id="IPR036388">
    <property type="entry name" value="WH-like_DNA-bd_sf"/>
</dbReference>
<name>A0A3M8DZQ3_9BACL</name>
<keyword evidence="4 7" id="KW-0238">DNA-binding</keyword>
<evidence type="ECO:0000259" key="8">
    <source>
        <dbReference type="PROSITE" id="PS50110"/>
    </source>
</evidence>
<dbReference type="InterPro" id="IPR001789">
    <property type="entry name" value="Sig_transdc_resp-reg_receiver"/>
</dbReference>
<evidence type="ECO:0000256" key="6">
    <source>
        <dbReference type="PROSITE-ProRule" id="PRU00169"/>
    </source>
</evidence>
<dbReference type="InterPro" id="IPR011990">
    <property type="entry name" value="TPR-like_helical_dom_sf"/>
</dbReference>
<dbReference type="SUPFAM" id="SSF48452">
    <property type="entry name" value="TPR-like"/>
    <property type="match status" value="1"/>
</dbReference>
<proteinExistence type="inferred from homology"/>
<dbReference type="InterPro" id="IPR011006">
    <property type="entry name" value="CheY-like_superfamily"/>
</dbReference>
<dbReference type="AlphaFoldDB" id="A0A3M8DZQ3"/>
<accession>A0A3M8DZQ3</accession>
<dbReference type="SMART" id="SM00448">
    <property type="entry name" value="REC"/>
    <property type="match status" value="1"/>
</dbReference>
<protein>
    <submittedName>
        <fullName evidence="10">Response regulator</fullName>
    </submittedName>
</protein>
<dbReference type="PANTHER" id="PTHR35807:SF2">
    <property type="entry name" value="TRANSCRIPTIONAL ACTIVATOR DOMAIN"/>
    <property type="match status" value="1"/>
</dbReference>
<dbReference type="Gene3D" id="1.25.40.10">
    <property type="entry name" value="Tetratricopeptide repeat domain"/>
    <property type="match status" value="1"/>
</dbReference>
<sequence length="389" mass="43985">MVEGRRTRMKVILVDDEPVMHLILRKMLGKLPDVHVAGAFTDTGSAAAFLREHADVGLAFVDLSMPGESGLAFAARMEVADPALQIVFVTSHKEFALEAYDLSVMDYLVKPVSQERLQKAVNRAQTNRRVLHPAAPTAVPTESGRIVVTMLGDVVVSNDVGRVKWISRRCAELFAYLLLGRGKRIPRSMLLTDMFGGMNESNAANYLNTTVYQLRKSLEAIGIRDVVRSENDGYALALKDAVIDYIEFEKQVDNLLTMESRNVESALQIERLYTGDLFGDKAYVWAIHETERYVEMYTAFVKRLIEVLVSLRDTASASKLLIKLNERNPLDESVLRQRMTICEMTGDKKGLKALYTHYVQLLNRELGIRPSEELIYFYDLCIRRLSNKK</sequence>
<evidence type="ECO:0000256" key="4">
    <source>
        <dbReference type="ARBA" id="ARBA00023125"/>
    </source>
</evidence>
<dbReference type="Pfam" id="PF00072">
    <property type="entry name" value="Response_reg"/>
    <property type="match status" value="1"/>
</dbReference>
<gene>
    <name evidence="10" type="ORF">EDM56_01870</name>
</gene>
<keyword evidence="11" id="KW-1185">Reference proteome</keyword>
<dbReference type="SUPFAM" id="SSF46894">
    <property type="entry name" value="C-terminal effector domain of the bipartite response regulators"/>
    <property type="match status" value="1"/>
</dbReference>
<organism evidence="10 11">
    <name type="scientific">Brevibacillus fluminis</name>
    <dbReference type="NCBI Taxonomy" id="511487"/>
    <lineage>
        <taxon>Bacteria</taxon>
        <taxon>Bacillati</taxon>
        <taxon>Bacillota</taxon>
        <taxon>Bacilli</taxon>
        <taxon>Bacillales</taxon>
        <taxon>Paenibacillaceae</taxon>
        <taxon>Brevibacillus</taxon>
    </lineage>
</organism>
<dbReference type="InterPro" id="IPR001867">
    <property type="entry name" value="OmpR/PhoB-type_DNA-bd"/>
</dbReference>
<dbReference type="EMBL" id="RHHQ01000003">
    <property type="protein sequence ID" value="RNB92467.1"/>
    <property type="molecule type" value="Genomic_DNA"/>
</dbReference>
<evidence type="ECO:0000256" key="7">
    <source>
        <dbReference type="PROSITE-ProRule" id="PRU01091"/>
    </source>
</evidence>
<evidence type="ECO:0000259" key="9">
    <source>
        <dbReference type="PROSITE" id="PS51755"/>
    </source>
</evidence>
<dbReference type="Gene3D" id="1.10.10.10">
    <property type="entry name" value="Winged helix-like DNA-binding domain superfamily/Winged helix DNA-binding domain"/>
    <property type="match status" value="1"/>
</dbReference>
<dbReference type="Gene3D" id="3.40.50.2300">
    <property type="match status" value="1"/>
</dbReference>
<comment type="caution">
    <text evidence="10">The sequence shown here is derived from an EMBL/GenBank/DDBJ whole genome shotgun (WGS) entry which is preliminary data.</text>
</comment>
<feature type="domain" description="OmpR/PhoB-type" evidence="9">
    <location>
        <begin position="138"/>
        <end position="238"/>
    </location>
</feature>
<keyword evidence="6" id="KW-0597">Phosphoprotein</keyword>
<evidence type="ECO:0000256" key="1">
    <source>
        <dbReference type="ARBA" id="ARBA00005820"/>
    </source>
</evidence>
<dbReference type="GO" id="GO:0000160">
    <property type="term" value="P:phosphorelay signal transduction system"/>
    <property type="evidence" value="ECO:0007669"/>
    <property type="project" value="UniProtKB-KW"/>
</dbReference>